<dbReference type="EMBL" id="OBEJ01000003">
    <property type="protein sequence ID" value="SNZ14978.1"/>
    <property type="molecule type" value="Genomic_DNA"/>
</dbReference>
<dbReference type="AlphaFoldDB" id="A0A285P0K1"/>
<dbReference type="SUPFAM" id="SSF54427">
    <property type="entry name" value="NTF2-like"/>
    <property type="match status" value="1"/>
</dbReference>
<name>A0A285P0K1_NATPI</name>
<dbReference type="RefSeq" id="WP_097009259.1">
    <property type="nucleotide sequence ID" value="NZ_OBEJ01000003.1"/>
</dbReference>
<dbReference type="GO" id="GO:0030638">
    <property type="term" value="P:polyketide metabolic process"/>
    <property type="evidence" value="ECO:0007669"/>
    <property type="project" value="InterPro"/>
</dbReference>
<proteinExistence type="predicted"/>
<dbReference type="Gene3D" id="3.10.450.50">
    <property type="match status" value="1"/>
</dbReference>
<keyword evidence="2" id="KW-1185">Reference proteome</keyword>
<protein>
    <submittedName>
        <fullName evidence="1">Predicted ester cyclase</fullName>
    </submittedName>
</protein>
<dbReference type="PANTHER" id="PTHR38436:SF1">
    <property type="entry name" value="ESTER CYCLASE"/>
    <property type="match status" value="1"/>
</dbReference>
<evidence type="ECO:0000313" key="2">
    <source>
        <dbReference type="Proteomes" id="UP000219453"/>
    </source>
</evidence>
<reference evidence="2" key="1">
    <citation type="submission" date="2017-09" db="EMBL/GenBank/DDBJ databases">
        <authorList>
            <person name="Varghese N."/>
            <person name="Submissions S."/>
        </authorList>
    </citation>
    <scope>NUCLEOTIDE SEQUENCE [LARGE SCALE GENOMIC DNA]</scope>
    <source>
        <strain evidence="2">DSM 27208</strain>
    </source>
</reference>
<dbReference type="Proteomes" id="UP000219453">
    <property type="component" value="Unassembled WGS sequence"/>
</dbReference>
<dbReference type="InterPro" id="IPR032710">
    <property type="entry name" value="NTF2-like_dom_sf"/>
</dbReference>
<organism evidence="1 2">
    <name type="scientific">Natronoarchaeum philippinense</name>
    <dbReference type="NCBI Taxonomy" id="558529"/>
    <lineage>
        <taxon>Archaea</taxon>
        <taxon>Methanobacteriati</taxon>
        <taxon>Methanobacteriota</taxon>
        <taxon>Stenosarchaea group</taxon>
        <taxon>Halobacteria</taxon>
        <taxon>Halobacteriales</taxon>
        <taxon>Natronoarchaeaceae</taxon>
    </lineage>
</organism>
<accession>A0A285P0K1</accession>
<dbReference type="OrthoDB" id="8685at2157"/>
<dbReference type="InterPro" id="IPR009959">
    <property type="entry name" value="Cyclase_SnoaL-like"/>
</dbReference>
<sequence length="162" mass="18284">MTAERTDTIEERRRLPQRWADEVHEKHNLAFIDDYHASDWVGHFDGTDLTNAEYKDMQRELINGFPDAEFTFGPVIVEGDAVAGHWVMTGTHTGEFVGLKPTGRTVRVSGTFLTRYDEDGRAVETWENIDQFGMLQQLGVAPEEFTLGGLARTLVNLVKSGR</sequence>
<dbReference type="PANTHER" id="PTHR38436">
    <property type="entry name" value="POLYKETIDE CYCLASE SNOAL-LIKE DOMAIN"/>
    <property type="match status" value="1"/>
</dbReference>
<gene>
    <name evidence="1" type="ORF">SAMN06269185_2336</name>
</gene>
<evidence type="ECO:0000313" key="1">
    <source>
        <dbReference type="EMBL" id="SNZ14978.1"/>
    </source>
</evidence>
<dbReference type="Pfam" id="PF07366">
    <property type="entry name" value="SnoaL"/>
    <property type="match status" value="1"/>
</dbReference>